<dbReference type="Proteomes" id="UP000075886">
    <property type="component" value="Unassembled WGS sequence"/>
</dbReference>
<evidence type="ECO:0000313" key="1">
    <source>
        <dbReference type="EnsemblMetazoa" id="AFAF002925-PA"/>
    </source>
</evidence>
<organism evidence="1 2">
    <name type="scientific">Anopheles farauti</name>
    <dbReference type="NCBI Taxonomy" id="69004"/>
    <lineage>
        <taxon>Eukaryota</taxon>
        <taxon>Metazoa</taxon>
        <taxon>Ecdysozoa</taxon>
        <taxon>Arthropoda</taxon>
        <taxon>Hexapoda</taxon>
        <taxon>Insecta</taxon>
        <taxon>Pterygota</taxon>
        <taxon>Neoptera</taxon>
        <taxon>Endopterygota</taxon>
        <taxon>Diptera</taxon>
        <taxon>Nematocera</taxon>
        <taxon>Culicoidea</taxon>
        <taxon>Culicidae</taxon>
        <taxon>Anophelinae</taxon>
        <taxon>Anopheles</taxon>
    </lineage>
</organism>
<dbReference type="STRING" id="69004.A0A182Q4I8"/>
<name>A0A182Q4I8_9DIPT</name>
<reference evidence="1" key="2">
    <citation type="submission" date="2020-05" db="UniProtKB">
        <authorList>
            <consortium name="EnsemblMetazoa"/>
        </authorList>
    </citation>
    <scope>IDENTIFICATION</scope>
    <source>
        <strain evidence="1">FAR1</strain>
    </source>
</reference>
<dbReference type="AlphaFoldDB" id="A0A182Q4I8"/>
<reference evidence="2" key="1">
    <citation type="submission" date="2014-01" db="EMBL/GenBank/DDBJ databases">
        <title>The Genome Sequence of Anopheles farauti FAR1 (V2).</title>
        <authorList>
            <consortium name="The Broad Institute Genomics Platform"/>
            <person name="Neafsey D.E."/>
            <person name="Besansky N."/>
            <person name="Howell P."/>
            <person name="Walton C."/>
            <person name="Young S.K."/>
            <person name="Zeng Q."/>
            <person name="Gargeya S."/>
            <person name="Fitzgerald M."/>
            <person name="Haas B."/>
            <person name="Abouelleil A."/>
            <person name="Allen A.W."/>
            <person name="Alvarado L."/>
            <person name="Arachchi H.M."/>
            <person name="Berlin A.M."/>
            <person name="Chapman S.B."/>
            <person name="Gainer-Dewar J."/>
            <person name="Goldberg J."/>
            <person name="Griggs A."/>
            <person name="Gujja S."/>
            <person name="Hansen M."/>
            <person name="Howarth C."/>
            <person name="Imamovic A."/>
            <person name="Ireland A."/>
            <person name="Larimer J."/>
            <person name="McCowan C."/>
            <person name="Murphy C."/>
            <person name="Pearson M."/>
            <person name="Poon T.W."/>
            <person name="Priest M."/>
            <person name="Roberts A."/>
            <person name="Saif S."/>
            <person name="Shea T."/>
            <person name="Sisk P."/>
            <person name="Sykes S."/>
            <person name="Wortman J."/>
            <person name="Nusbaum C."/>
            <person name="Birren B."/>
        </authorList>
    </citation>
    <scope>NUCLEOTIDE SEQUENCE [LARGE SCALE GENOMIC DNA]</scope>
    <source>
        <strain evidence="2">FAR1</strain>
    </source>
</reference>
<accession>A0A182Q4I8</accession>
<sequence length="145" mass="15916">MATDLLLDDLQAAAVAQQQQQQAQAVAQLQAQIQQVSAQQPQVITQQQLLNFLPQHQLNALTTADGTPIPYGGSGCGQYGRLSERRIPQQFLQGGGQVNQNQNGELFQTIQPVQTNCLDGQQQQQQLQQATFTIPGTTHRCQLPR</sequence>
<protein>
    <submittedName>
        <fullName evidence="1">Uncharacterized protein</fullName>
    </submittedName>
</protein>
<dbReference type="EnsemblMetazoa" id="AFAF002925-RA">
    <property type="protein sequence ID" value="AFAF002925-PA"/>
    <property type="gene ID" value="AFAF002925"/>
</dbReference>
<dbReference type="VEuPathDB" id="VectorBase:AFAF002925"/>
<keyword evidence="2" id="KW-1185">Reference proteome</keyword>
<dbReference type="EMBL" id="AXCN02001151">
    <property type="status" value="NOT_ANNOTATED_CDS"/>
    <property type="molecule type" value="Genomic_DNA"/>
</dbReference>
<evidence type="ECO:0000313" key="2">
    <source>
        <dbReference type="Proteomes" id="UP000075886"/>
    </source>
</evidence>
<proteinExistence type="predicted"/>